<evidence type="ECO:0000256" key="10">
    <source>
        <dbReference type="ARBA" id="ARBA00023136"/>
    </source>
</evidence>
<evidence type="ECO:0000313" key="15">
    <source>
        <dbReference type="Proteomes" id="UP001160334"/>
    </source>
</evidence>
<dbReference type="InterPro" id="IPR005467">
    <property type="entry name" value="His_kinase_dom"/>
</dbReference>
<name>A0ABT6M4C7_9NOCA</name>
<dbReference type="Pfam" id="PF02518">
    <property type="entry name" value="HATPase_c"/>
    <property type="match status" value="1"/>
</dbReference>
<dbReference type="PRINTS" id="PR00344">
    <property type="entry name" value="BCTRLSENSOR"/>
</dbReference>
<keyword evidence="10 11" id="KW-0472">Membrane</keyword>
<gene>
    <name evidence="14" type="ORF">M2280_000371</name>
</gene>
<dbReference type="PROSITE" id="PS50109">
    <property type="entry name" value="HIS_KIN"/>
    <property type="match status" value="1"/>
</dbReference>
<dbReference type="Gene3D" id="1.10.287.130">
    <property type="match status" value="1"/>
</dbReference>
<dbReference type="CDD" id="cd00082">
    <property type="entry name" value="HisKA"/>
    <property type="match status" value="1"/>
</dbReference>
<dbReference type="Proteomes" id="UP001160334">
    <property type="component" value="Unassembled WGS sequence"/>
</dbReference>
<accession>A0ABT6M4C7</accession>
<evidence type="ECO:0000256" key="3">
    <source>
        <dbReference type="ARBA" id="ARBA00012438"/>
    </source>
</evidence>
<dbReference type="PROSITE" id="PS50885">
    <property type="entry name" value="HAMP"/>
    <property type="match status" value="1"/>
</dbReference>
<keyword evidence="9" id="KW-0902">Two-component regulatory system</keyword>
<feature type="domain" description="Histidine kinase" evidence="12">
    <location>
        <begin position="246"/>
        <end position="467"/>
    </location>
</feature>
<evidence type="ECO:0000313" key="14">
    <source>
        <dbReference type="EMBL" id="MDH6279166.1"/>
    </source>
</evidence>
<evidence type="ECO:0000256" key="9">
    <source>
        <dbReference type="ARBA" id="ARBA00023012"/>
    </source>
</evidence>
<evidence type="ECO:0000256" key="4">
    <source>
        <dbReference type="ARBA" id="ARBA00022553"/>
    </source>
</evidence>
<dbReference type="PANTHER" id="PTHR45436">
    <property type="entry name" value="SENSOR HISTIDINE KINASE YKOH"/>
    <property type="match status" value="1"/>
</dbReference>
<evidence type="ECO:0000256" key="2">
    <source>
        <dbReference type="ARBA" id="ARBA00004236"/>
    </source>
</evidence>
<evidence type="ECO:0000256" key="8">
    <source>
        <dbReference type="ARBA" id="ARBA00022989"/>
    </source>
</evidence>
<evidence type="ECO:0000256" key="6">
    <source>
        <dbReference type="ARBA" id="ARBA00022692"/>
    </source>
</evidence>
<keyword evidence="5" id="KW-0808">Transferase</keyword>
<reference evidence="14 15" key="1">
    <citation type="submission" date="2023-04" db="EMBL/GenBank/DDBJ databases">
        <title>Forest soil microbial communities from Buena Vista Peninsula, Colon Province, Panama.</title>
        <authorList>
            <person name="Bouskill N."/>
        </authorList>
    </citation>
    <scope>NUCLEOTIDE SEQUENCE [LARGE SCALE GENOMIC DNA]</scope>
    <source>
        <strain evidence="14 15">CFH S0262</strain>
    </source>
</reference>
<evidence type="ECO:0000259" key="13">
    <source>
        <dbReference type="PROSITE" id="PS50885"/>
    </source>
</evidence>
<dbReference type="InterPro" id="IPR003661">
    <property type="entry name" value="HisK_dim/P_dom"/>
</dbReference>
<feature type="domain" description="HAMP" evidence="13">
    <location>
        <begin position="178"/>
        <end position="238"/>
    </location>
</feature>
<keyword evidence="8 11" id="KW-1133">Transmembrane helix</keyword>
<evidence type="ECO:0000256" key="5">
    <source>
        <dbReference type="ARBA" id="ARBA00022679"/>
    </source>
</evidence>
<dbReference type="Pfam" id="PF00672">
    <property type="entry name" value="HAMP"/>
    <property type="match status" value="1"/>
</dbReference>
<dbReference type="SUPFAM" id="SSF47384">
    <property type="entry name" value="Homodimeric domain of signal transducing histidine kinase"/>
    <property type="match status" value="1"/>
</dbReference>
<organism evidence="14 15">
    <name type="scientific">Prescottella agglutinans</name>
    <dbReference type="NCBI Taxonomy" id="1644129"/>
    <lineage>
        <taxon>Bacteria</taxon>
        <taxon>Bacillati</taxon>
        <taxon>Actinomycetota</taxon>
        <taxon>Actinomycetes</taxon>
        <taxon>Mycobacteriales</taxon>
        <taxon>Nocardiaceae</taxon>
        <taxon>Prescottella</taxon>
    </lineage>
</organism>
<evidence type="ECO:0000259" key="12">
    <source>
        <dbReference type="PROSITE" id="PS50109"/>
    </source>
</evidence>
<comment type="subcellular location">
    <subcellularLocation>
        <location evidence="2">Cell membrane</location>
    </subcellularLocation>
</comment>
<dbReference type="RefSeq" id="WP_280758549.1">
    <property type="nucleotide sequence ID" value="NZ_JARXVC010000001.1"/>
</dbReference>
<evidence type="ECO:0000256" key="7">
    <source>
        <dbReference type="ARBA" id="ARBA00022777"/>
    </source>
</evidence>
<dbReference type="InterPro" id="IPR036890">
    <property type="entry name" value="HATPase_C_sf"/>
</dbReference>
<dbReference type="SMART" id="SM00388">
    <property type="entry name" value="HisKA"/>
    <property type="match status" value="1"/>
</dbReference>
<keyword evidence="7 14" id="KW-0418">Kinase</keyword>
<feature type="transmembrane region" description="Helical" evidence="11">
    <location>
        <begin position="154"/>
        <end position="177"/>
    </location>
</feature>
<dbReference type="InterPro" id="IPR050428">
    <property type="entry name" value="TCS_sensor_his_kinase"/>
</dbReference>
<dbReference type="PANTHER" id="PTHR45436:SF5">
    <property type="entry name" value="SENSOR HISTIDINE KINASE TRCS"/>
    <property type="match status" value="1"/>
</dbReference>
<dbReference type="SUPFAM" id="SSF55874">
    <property type="entry name" value="ATPase domain of HSP90 chaperone/DNA topoisomerase II/histidine kinase"/>
    <property type="match status" value="1"/>
</dbReference>
<sequence>MRRRLLAALTVFAAVAVLAFAVPLSLIAATSRTQQLVLARSGDADRFAQLAGAGTAVLDEEVQRYADLYSEGVLVVDARGTPVAHAGTDPADPGIVDAVAAARRNQQPAVVDRLLPWSGDRMLVARPVGTGIQVDGAVVIDASTGPARADIARVWTVIAAGAVVAMGLFTVLALLLSRWVLRPLRSMSAGVADLTATLPVTRRASRATIARRYGGPPEVRELAQSFDAMADAVADSADAQRQLVADTAHAMRNPLAALTIRLDSLEPSVPEASVAAFRRAGAEVDRLTNLLDGLLTLAVAESAAKFDPARTDAEAEQCDAVAVAHERFDAWYQAYQRAGVGLRLTGGAQSAVAASAEVLAQILDVPLSNSCHYAGAGAHTVIEVSEEPGWVRIEVADDGAGVRAEEIDRLTTRFFRGSGASAGPAPSGSGLGLPIAQALAQSRRGTLTVTRRDPHGIAVVVRLPSASPGGAESDIGQVP</sequence>
<keyword evidence="15" id="KW-1185">Reference proteome</keyword>
<proteinExistence type="predicted"/>
<comment type="caution">
    <text evidence="14">The sequence shown here is derived from an EMBL/GenBank/DDBJ whole genome shotgun (WGS) entry which is preliminary data.</text>
</comment>
<keyword evidence="6 11" id="KW-0812">Transmembrane</keyword>
<dbReference type="SMART" id="SM00387">
    <property type="entry name" value="HATPase_c"/>
    <property type="match status" value="1"/>
</dbReference>
<dbReference type="InterPro" id="IPR036097">
    <property type="entry name" value="HisK_dim/P_sf"/>
</dbReference>
<dbReference type="InterPro" id="IPR004358">
    <property type="entry name" value="Sig_transdc_His_kin-like_C"/>
</dbReference>
<dbReference type="InterPro" id="IPR003594">
    <property type="entry name" value="HATPase_dom"/>
</dbReference>
<evidence type="ECO:0000256" key="1">
    <source>
        <dbReference type="ARBA" id="ARBA00000085"/>
    </source>
</evidence>
<dbReference type="Gene3D" id="6.10.340.10">
    <property type="match status" value="1"/>
</dbReference>
<dbReference type="SMART" id="SM00304">
    <property type="entry name" value="HAMP"/>
    <property type="match status" value="1"/>
</dbReference>
<comment type="catalytic activity">
    <reaction evidence="1">
        <text>ATP + protein L-histidine = ADP + protein N-phospho-L-histidine.</text>
        <dbReference type="EC" id="2.7.13.3"/>
    </reaction>
</comment>
<dbReference type="EMBL" id="JARXVC010000001">
    <property type="protein sequence ID" value="MDH6279166.1"/>
    <property type="molecule type" value="Genomic_DNA"/>
</dbReference>
<dbReference type="InterPro" id="IPR003660">
    <property type="entry name" value="HAMP_dom"/>
</dbReference>
<dbReference type="EC" id="2.7.13.3" evidence="3"/>
<dbReference type="GO" id="GO:0016301">
    <property type="term" value="F:kinase activity"/>
    <property type="evidence" value="ECO:0007669"/>
    <property type="project" value="UniProtKB-KW"/>
</dbReference>
<keyword evidence="4" id="KW-0597">Phosphoprotein</keyword>
<evidence type="ECO:0000256" key="11">
    <source>
        <dbReference type="SAM" id="Phobius"/>
    </source>
</evidence>
<dbReference type="Gene3D" id="3.30.565.10">
    <property type="entry name" value="Histidine kinase-like ATPase, C-terminal domain"/>
    <property type="match status" value="1"/>
</dbReference>
<dbReference type="Pfam" id="PF00512">
    <property type="entry name" value="HisKA"/>
    <property type="match status" value="1"/>
</dbReference>
<protein>
    <recommendedName>
        <fullName evidence="3">histidine kinase</fullName>
        <ecNumber evidence="3">2.7.13.3</ecNumber>
    </recommendedName>
</protein>